<gene>
    <name evidence="2" type="ORF">BZG01_07535</name>
</gene>
<dbReference type="GO" id="GO:0005524">
    <property type="term" value="F:ATP binding"/>
    <property type="evidence" value="ECO:0007669"/>
    <property type="project" value="InterPro"/>
</dbReference>
<dbReference type="InterPro" id="IPR003959">
    <property type="entry name" value="ATPase_AAA_core"/>
</dbReference>
<dbReference type="AlphaFoldDB" id="A0A2N3IBA2"/>
<evidence type="ECO:0000313" key="3">
    <source>
        <dbReference type="Proteomes" id="UP000233618"/>
    </source>
</evidence>
<keyword evidence="3" id="KW-1185">Reference proteome</keyword>
<dbReference type="Pfam" id="PF13304">
    <property type="entry name" value="AAA_21"/>
    <property type="match status" value="1"/>
</dbReference>
<feature type="domain" description="ATPase AAA-type core" evidence="1">
    <location>
        <begin position="48"/>
        <end position="371"/>
    </location>
</feature>
<dbReference type="PANTHER" id="PTHR40396">
    <property type="entry name" value="ATPASE-LIKE PROTEIN"/>
    <property type="match status" value="1"/>
</dbReference>
<dbReference type="SUPFAM" id="SSF52540">
    <property type="entry name" value="P-loop containing nucleoside triphosphate hydrolases"/>
    <property type="match status" value="1"/>
</dbReference>
<dbReference type="GO" id="GO:0016887">
    <property type="term" value="F:ATP hydrolysis activity"/>
    <property type="evidence" value="ECO:0007669"/>
    <property type="project" value="InterPro"/>
</dbReference>
<sequence>MIHSLSIQNFLSFKDEMTYSFEASKDKKYEDYQIVKVADGVRLLKLGVVYGANASGKSNLLDAFEFLKDFWFDVMDSKDLETGVVPFLLDDKTSTEASKFKLIFYVEKLRYVYQLTVSNETVLNEKLEFYPGTQPAIIFDRKLNNKVSEIVFGPKIKISQVAKDEISIKCLSNMSFFAAYNGVNIEIEELELASQWMQNQFLHSIGTETSLVRYSENLISKDKTVKEKMLAFLQQADFNISNINTEIIKKEISEEFLNEIKDLNIPKSEFEKLQKERSFDTLKTTFEHKVINKDESISYKELPLGLQSDGTKRVFGLSGGIIRTIEKNAFLAIDEIESQLHPRLIEFVLEKFLRESEQAQLLVTTHYDGLLEEDDLLRKDSIWFTEKQDDASTRLYSLSDFKAVNRITSLQKAYKYGKFGAIPNID</sequence>
<name>A0A2N3IBA2_9BACT</name>
<accession>A0A2N3IBA2</accession>
<comment type="caution">
    <text evidence="2">The sequence shown here is derived from an EMBL/GenBank/DDBJ whole genome shotgun (WGS) entry which is preliminary data.</text>
</comment>
<dbReference type="RefSeq" id="WP_101309211.1">
    <property type="nucleotide sequence ID" value="NZ_MVDE01000008.1"/>
</dbReference>
<dbReference type="Proteomes" id="UP000233618">
    <property type="component" value="Unassembled WGS sequence"/>
</dbReference>
<organism evidence="2 3">
    <name type="scientific">Labilibaculum manganireducens</name>
    <dbReference type="NCBI Taxonomy" id="1940525"/>
    <lineage>
        <taxon>Bacteria</taxon>
        <taxon>Pseudomonadati</taxon>
        <taxon>Bacteroidota</taxon>
        <taxon>Bacteroidia</taxon>
        <taxon>Marinilabiliales</taxon>
        <taxon>Marinifilaceae</taxon>
        <taxon>Labilibaculum</taxon>
    </lineage>
</organism>
<dbReference type="InterPro" id="IPR027417">
    <property type="entry name" value="P-loop_NTPase"/>
</dbReference>
<evidence type="ECO:0000313" key="2">
    <source>
        <dbReference type="EMBL" id="PKQ67577.1"/>
    </source>
</evidence>
<dbReference type="PANTHER" id="PTHR40396:SF1">
    <property type="entry name" value="ATPASE AAA-TYPE CORE DOMAIN-CONTAINING PROTEIN"/>
    <property type="match status" value="1"/>
</dbReference>
<protein>
    <recommendedName>
        <fullName evidence="1">ATPase AAA-type core domain-containing protein</fullName>
    </recommendedName>
</protein>
<proteinExistence type="predicted"/>
<dbReference type="EMBL" id="MVDE01000008">
    <property type="protein sequence ID" value="PKQ67577.1"/>
    <property type="molecule type" value="Genomic_DNA"/>
</dbReference>
<dbReference type="Gene3D" id="3.40.50.300">
    <property type="entry name" value="P-loop containing nucleotide triphosphate hydrolases"/>
    <property type="match status" value="1"/>
</dbReference>
<reference evidence="2 3" key="1">
    <citation type="journal article" date="2017" name="Front. Microbiol.">
        <title>Labilibaculum manganireducens gen. nov., sp. nov. and Labilibaculum filiforme sp. nov., Novel Bacteroidetes Isolated from Subsurface Sediments of the Baltic Sea.</title>
        <authorList>
            <person name="Vandieken V."/>
            <person name="Marshall I.P."/>
            <person name="Niemann H."/>
            <person name="Engelen B."/>
            <person name="Cypionka H."/>
        </authorList>
    </citation>
    <scope>NUCLEOTIDE SEQUENCE [LARGE SCALE GENOMIC DNA]</scope>
    <source>
        <strain evidence="2 3">59.10-2M</strain>
    </source>
</reference>
<evidence type="ECO:0000259" key="1">
    <source>
        <dbReference type="Pfam" id="PF13304"/>
    </source>
</evidence>